<proteinExistence type="predicted"/>
<keyword evidence="1" id="KW-0732">Signal</keyword>
<name>A0ABW4HC61_9FLAO</name>
<comment type="caution">
    <text evidence="2">The sequence shown here is derived from an EMBL/GenBank/DDBJ whole genome shotgun (WGS) entry which is preliminary data.</text>
</comment>
<evidence type="ECO:0008006" key="4">
    <source>
        <dbReference type="Google" id="ProtNLM"/>
    </source>
</evidence>
<sequence>MYNNPLADFKKALYSIVLCLVLSSCFLQTQTINSPVYDTNDFILKNIFSEQSIFPDYKTLKNTKEVYAEYTEGPWKGRNYTFEYDKQQRIISYKRKINDDIDTYKIEYLDDGTIKQIDHRNERINFKLKSYDTILFKRPDSLFLQVLVSFGRDHVTSYNFYYDNLHQLKEMKLKSDDIENNNIKYYYENKNLIKTVSTVFDEHMKTLLTYSYTYSYNNKNEVSGYLYSSIFRYEGIKKEEGSYVVSREGIREIGKGKKQIVHYTYDQQERKILTTDINFPYKMKYTYKDF</sequence>
<evidence type="ECO:0000256" key="1">
    <source>
        <dbReference type="SAM" id="SignalP"/>
    </source>
</evidence>
<feature type="chain" id="PRO_5045300370" description="YD repeat-containing protein" evidence="1">
    <location>
        <begin position="30"/>
        <end position="290"/>
    </location>
</feature>
<evidence type="ECO:0000313" key="3">
    <source>
        <dbReference type="Proteomes" id="UP001597138"/>
    </source>
</evidence>
<dbReference type="RefSeq" id="WP_379817024.1">
    <property type="nucleotide sequence ID" value="NZ_JBHUDZ010000007.1"/>
</dbReference>
<keyword evidence="3" id="KW-1185">Reference proteome</keyword>
<reference evidence="3" key="1">
    <citation type="journal article" date="2019" name="Int. J. Syst. Evol. Microbiol.">
        <title>The Global Catalogue of Microorganisms (GCM) 10K type strain sequencing project: providing services to taxonomists for standard genome sequencing and annotation.</title>
        <authorList>
            <consortium name="The Broad Institute Genomics Platform"/>
            <consortium name="The Broad Institute Genome Sequencing Center for Infectious Disease"/>
            <person name="Wu L."/>
            <person name="Ma J."/>
        </authorList>
    </citation>
    <scope>NUCLEOTIDE SEQUENCE [LARGE SCALE GENOMIC DNA]</scope>
    <source>
        <strain evidence="3">CCUG 70865</strain>
    </source>
</reference>
<dbReference type="EMBL" id="JBHUDZ010000007">
    <property type="protein sequence ID" value="MFD1602494.1"/>
    <property type="molecule type" value="Genomic_DNA"/>
</dbReference>
<organism evidence="2 3">
    <name type="scientific">Flavobacterium artemisiae</name>
    <dbReference type="NCBI Taxonomy" id="2126556"/>
    <lineage>
        <taxon>Bacteria</taxon>
        <taxon>Pseudomonadati</taxon>
        <taxon>Bacteroidota</taxon>
        <taxon>Flavobacteriia</taxon>
        <taxon>Flavobacteriales</taxon>
        <taxon>Flavobacteriaceae</taxon>
        <taxon>Flavobacterium</taxon>
    </lineage>
</organism>
<accession>A0ABW4HC61</accession>
<feature type="signal peptide" evidence="1">
    <location>
        <begin position="1"/>
        <end position="29"/>
    </location>
</feature>
<dbReference type="Proteomes" id="UP001597138">
    <property type="component" value="Unassembled WGS sequence"/>
</dbReference>
<gene>
    <name evidence="2" type="ORF">ACFSC2_07055</name>
</gene>
<protein>
    <recommendedName>
        <fullName evidence="4">YD repeat-containing protein</fullName>
    </recommendedName>
</protein>
<evidence type="ECO:0000313" key="2">
    <source>
        <dbReference type="EMBL" id="MFD1602494.1"/>
    </source>
</evidence>